<dbReference type="InterPro" id="IPR005069">
    <property type="entry name" value="Nucl-diP-sugar_transferase"/>
</dbReference>
<protein>
    <submittedName>
        <fullName evidence="6">Uncharacterized protein</fullName>
    </submittedName>
</protein>
<dbReference type="InParanoid" id="F0YAB5"/>
<dbReference type="GO" id="GO:0003676">
    <property type="term" value="F:nucleic acid binding"/>
    <property type="evidence" value="ECO:0007669"/>
    <property type="project" value="InterPro"/>
</dbReference>
<evidence type="ECO:0000313" key="6">
    <source>
        <dbReference type="EMBL" id="EGB07903.1"/>
    </source>
</evidence>
<feature type="domain" description="Ribosomal RNA large subunit methyltransferase K/L-like methyltransferase" evidence="4">
    <location>
        <begin position="79"/>
        <end position="122"/>
    </location>
</feature>
<evidence type="ECO:0000256" key="1">
    <source>
        <dbReference type="ARBA" id="ARBA00022603"/>
    </source>
</evidence>
<evidence type="ECO:0000256" key="3">
    <source>
        <dbReference type="SAM" id="MobiDB-lite"/>
    </source>
</evidence>
<dbReference type="SUPFAM" id="SSF53335">
    <property type="entry name" value="S-adenosyl-L-methionine-dependent methyltransferases"/>
    <property type="match status" value="1"/>
</dbReference>
<dbReference type="GO" id="GO:0043527">
    <property type="term" value="C:tRNA methyltransferase complex"/>
    <property type="evidence" value="ECO:0007669"/>
    <property type="project" value="UniProtKB-ARBA"/>
</dbReference>
<dbReference type="GeneID" id="20224851"/>
<dbReference type="OrthoDB" id="296065at2759"/>
<proteinExistence type="predicted"/>
<dbReference type="GO" id="GO:0032259">
    <property type="term" value="P:methylation"/>
    <property type="evidence" value="ECO:0007669"/>
    <property type="project" value="UniProtKB-KW"/>
</dbReference>
<dbReference type="KEGG" id="aaf:AURANDRAFT_64487"/>
<dbReference type="InterPro" id="IPR000241">
    <property type="entry name" value="RlmKL-like_Mtase"/>
</dbReference>
<evidence type="ECO:0000259" key="4">
    <source>
        <dbReference type="Pfam" id="PF01170"/>
    </source>
</evidence>
<dbReference type="PRINTS" id="PR00507">
    <property type="entry name" value="N12N6MTFRASE"/>
</dbReference>
<dbReference type="Pfam" id="PF01170">
    <property type="entry name" value="UPF0020"/>
    <property type="match status" value="1"/>
</dbReference>
<accession>F0YAB5</accession>
<evidence type="ECO:0000259" key="5">
    <source>
        <dbReference type="Pfam" id="PF03407"/>
    </source>
</evidence>
<sequence>MHLGAGRGHTGLRGARSPKLFAALGPTLDALPGPVDLSAAAAHDVAVVYDADEPSCDVGRVVAEGSASARLEGFRVADRRYRGSTTMDAELAFIMARLANVREGDAVLDPFCGTGGCLLACAAYGGARGFGADCDARVLLRGTSHWDEASGRLPLRENDRLRHALASQLAKDGRREPRRGEVSDRVCSIAGNFADRGLPAPRLVVSDVADLDERLDDERYYFDDVGGAAAPRFFDAIVTDPPYGKRERVGARGAEDLDWLPHLLALAETRLRPRGRLVFWVATPRDAAAGVAAALPRPPGLGVVAAASQGMAGGYARTLVVLERNDEPPGGGAAASSATTEHLALADAWREASAPLIDDGMRALLLLCTITHARHKKHANRGWLPARAPKEPELQQLVERGVRGGRRHESCYAKMHGVGRNQRPNCYRFVSPPNSSRALCGALVAAVYEHRLWQRLEAALRRAAAPSVHVLSSCAARGLLGNWLCSVRAASPRRLDHVVVWTADACAAAALARSWPRVVTIDAAGWFAAGAGARRAAPGAVEDAAGPSTRDVYARFSALKAWMPYAVAQLGREALTHDADVAWRGDVLGWVDRSFNVSPAMLLTHNAPSHACPNQVNGGFIYASADGNARRALRDWFGACANMVSPNVHKPTQGRPSGSNKTENQPFLVAALKDAMYEHKGFRCAYARDGDGDGVFDAPRPLTIVPDALFANDRLNGSGALFYHANHHEGWRAKCRALRAAGALFLANASRGDVCDAAPRGLRATCVEKQRKGAEKREKQAKQKAQAQAVEVAKQKHHLSRKKWATQTIKEMVFVLCIAAVAVRTLRKFYARYAPLVRPAEAADLPLLDARADVFGPAVAHSLASCADAATRKQARVVALFSDEAAFRAHAATACFAPVLRAARLPAANAFRLHVLRSDFAATSWHFDEAATTRMDTRYAALATSAYYVDAGGGDVEVARFDEAWSRQHASDKPAALEALAALSAEAEGPGAWEVDGAARRRAAVMRRDGVATAAELGRATPAANGILTFPTAFHRTPPPASGPADEDGFGEPQTRLVVVLEQYALPAHALKWAPPFELATTVRGVRALAKPPVATSY</sequence>
<evidence type="ECO:0000256" key="2">
    <source>
        <dbReference type="ARBA" id="ARBA00022679"/>
    </source>
</evidence>
<name>F0YAB5_AURAN</name>
<gene>
    <name evidence="6" type="ORF">AURANDRAFT_64487</name>
</gene>
<dbReference type="eggNOG" id="KOG2671">
    <property type="taxonomic scope" value="Eukaryota"/>
</dbReference>
<dbReference type="InterPro" id="IPR002052">
    <property type="entry name" value="DNA_methylase_N6_adenine_CS"/>
</dbReference>
<dbReference type="RefSeq" id="XP_009037279.1">
    <property type="nucleotide sequence ID" value="XM_009039031.1"/>
</dbReference>
<dbReference type="Proteomes" id="UP000002729">
    <property type="component" value="Unassembled WGS sequence"/>
</dbReference>
<dbReference type="PROSITE" id="PS00092">
    <property type="entry name" value="N6_MTASE"/>
    <property type="match status" value="1"/>
</dbReference>
<keyword evidence="1" id="KW-0489">Methyltransferase</keyword>
<organism evidence="7">
    <name type="scientific">Aureococcus anophagefferens</name>
    <name type="common">Harmful bloom alga</name>
    <dbReference type="NCBI Taxonomy" id="44056"/>
    <lineage>
        <taxon>Eukaryota</taxon>
        <taxon>Sar</taxon>
        <taxon>Stramenopiles</taxon>
        <taxon>Ochrophyta</taxon>
        <taxon>Pelagophyceae</taxon>
        <taxon>Pelagomonadales</taxon>
        <taxon>Pelagomonadaceae</taxon>
        <taxon>Aureococcus</taxon>
    </lineage>
</organism>
<dbReference type="Pfam" id="PF03407">
    <property type="entry name" value="Nucleotid_trans"/>
    <property type="match status" value="1"/>
</dbReference>
<feature type="domain" description="Nucleotide-diphospho-sugar transferase" evidence="5">
    <location>
        <begin position="495"/>
        <end position="637"/>
    </location>
</feature>
<feature type="region of interest" description="Disordered" evidence="3">
    <location>
        <begin position="1030"/>
        <end position="1051"/>
    </location>
</feature>
<dbReference type="PANTHER" id="PTHR13370">
    <property type="entry name" value="RNA METHYLASE-RELATED"/>
    <property type="match status" value="1"/>
</dbReference>
<dbReference type="EMBL" id="GL833129">
    <property type="protein sequence ID" value="EGB07903.1"/>
    <property type="molecule type" value="Genomic_DNA"/>
</dbReference>
<dbReference type="AlphaFoldDB" id="F0YAB5"/>
<dbReference type="Gene3D" id="3.40.50.150">
    <property type="entry name" value="Vaccinia Virus protein VP39"/>
    <property type="match status" value="1"/>
</dbReference>
<evidence type="ECO:0000313" key="7">
    <source>
        <dbReference type="Proteomes" id="UP000002729"/>
    </source>
</evidence>
<dbReference type="GO" id="GO:0008168">
    <property type="term" value="F:methyltransferase activity"/>
    <property type="evidence" value="ECO:0007669"/>
    <property type="project" value="UniProtKB-KW"/>
</dbReference>
<reference evidence="6 7" key="1">
    <citation type="journal article" date="2011" name="Proc. Natl. Acad. Sci. U.S.A.">
        <title>Niche of harmful alga Aureococcus anophagefferens revealed through ecogenomics.</title>
        <authorList>
            <person name="Gobler C.J."/>
            <person name="Berry D.L."/>
            <person name="Dyhrman S.T."/>
            <person name="Wilhelm S.W."/>
            <person name="Salamov A."/>
            <person name="Lobanov A.V."/>
            <person name="Zhang Y."/>
            <person name="Collier J.L."/>
            <person name="Wurch L.L."/>
            <person name="Kustka A.B."/>
            <person name="Dill B.D."/>
            <person name="Shah M."/>
            <person name="VerBerkmoes N.C."/>
            <person name="Kuo A."/>
            <person name="Terry A."/>
            <person name="Pangilinan J."/>
            <person name="Lindquist E.A."/>
            <person name="Lucas S."/>
            <person name="Paulsen I.T."/>
            <person name="Hattenrath-Lehmann T.K."/>
            <person name="Talmage S.C."/>
            <person name="Walker E.A."/>
            <person name="Koch F."/>
            <person name="Burson A.M."/>
            <person name="Marcoval M.A."/>
            <person name="Tang Y.Z."/>
            <person name="Lecleir G.R."/>
            <person name="Coyne K.J."/>
            <person name="Berg G.M."/>
            <person name="Bertrand E.M."/>
            <person name="Saito M.A."/>
            <person name="Gladyshev V.N."/>
            <person name="Grigoriev I.V."/>
        </authorList>
    </citation>
    <scope>NUCLEOTIDE SEQUENCE [LARGE SCALE GENOMIC DNA]</scope>
    <source>
        <strain evidence="7">CCMP 1984</strain>
    </source>
</reference>
<keyword evidence="7" id="KW-1185">Reference proteome</keyword>
<dbReference type="InterPro" id="IPR029063">
    <property type="entry name" value="SAM-dependent_MTases_sf"/>
</dbReference>
<dbReference type="GO" id="GO:0005737">
    <property type="term" value="C:cytoplasm"/>
    <property type="evidence" value="ECO:0007669"/>
    <property type="project" value="TreeGrafter"/>
</dbReference>
<dbReference type="PANTHER" id="PTHR13370:SF3">
    <property type="entry name" value="TRNA (GUANINE(10)-N2)-METHYLTRANSFERASE HOMOLOG"/>
    <property type="match status" value="1"/>
</dbReference>
<dbReference type="CDD" id="cd02440">
    <property type="entry name" value="AdoMet_MTases"/>
    <property type="match status" value="1"/>
</dbReference>
<keyword evidence="2" id="KW-0808">Transferase</keyword>